<organism evidence="5">
    <name type="scientific">Triticum aestivum</name>
    <name type="common">Wheat</name>
    <dbReference type="NCBI Taxonomy" id="4565"/>
    <lineage>
        <taxon>Eukaryota</taxon>
        <taxon>Viridiplantae</taxon>
        <taxon>Streptophyta</taxon>
        <taxon>Embryophyta</taxon>
        <taxon>Tracheophyta</taxon>
        <taxon>Spermatophyta</taxon>
        <taxon>Magnoliopsida</taxon>
        <taxon>Liliopsida</taxon>
        <taxon>Poales</taxon>
        <taxon>Poaceae</taxon>
        <taxon>BOP clade</taxon>
        <taxon>Pooideae</taxon>
        <taxon>Triticodae</taxon>
        <taxon>Triticeae</taxon>
        <taxon>Triticinae</taxon>
        <taxon>Triticum</taxon>
    </lineage>
</organism>
<dbReference type="GO" id="GO:0000470">
    <property type="term" value="P:maturation of LSU-rRNA"/>
    <property type="evidence" value="ECO:0000318"/>
    <property type="project" value="GO_Central"/>
</dbReference>
<dbReference type="GO" id="GO:0005730">
    <property type="term" value="C:nucleolus"/>
    <property type="evidence" value="ECO:0007669"/>
    <property type="project" value="UniProtKB-SubCell"/>
</dbReference>
<keyword evidence="6" id="KW-1185">Reference proteome</keyword>
<feature type="region of interest" description="Disordered" evidence="4">
    <location>
        <begin position="109"/>
        <end position="138"/>
    </location>
</feature>
<dbReference type="SMART" id="SM00654">
    <property type="entry name" value="eIF6"/>
    <property type="match status" value="1"/>
</dbReference>
<evidence type="ECO:0000256" key="4">
    <source>
        <dbReference type="SAM" id="MobiDB-lite"/>
    </source>
</evidence>
<dbReference type="InterPro" id="IPR002769">
    <property type="entry name" value="eIF6"/>
</dbReference>
<protein>
    <recommendedName>
        <fullName evidence="3">Eukaryotic translation initiation factor 6</fullName>
        <shortName evidence="3">eIF-6</shortName>
    </recommendedName>
</protein>
<keyword evidence="2 3" id="KW-0648">Protein biosynthesis</keyword>
<dbReference type="STRING" id="4565.A0A3B6FKM6"/>
<evidence type="ECO:0000313" key="5">
    <source>
        <dbReference type="EnsemblPlants" id="TraesCS3B02G220700.2"/>
    </source>
</evidence>
<comment type="similarity">
    <text evidence="3">Belongs to the eIF-6 family.</text>
</comment>
<reference evidence="5" key="2">
    <citation type="submission" date="2018-10" db="UniProtKB">
        <authorList>
            <consortium name="EnsemblPlants"/>
        </authorList>
    </citation>
    <scope>IDENTIFICATION</scope>
</reference>
<comment type="function">
    <text evidence="3">Binds to the 60S ribosomal subunit and prevents its association with the 40S ribosomal subunit to form the 80S initiation complex in the cytoplasm. May also be involved in ribosome biogenesis.</text>
</comment>
<dbReference type="OMA" id="GTCSPHT"/>
<dbReference type="AlphaFoldDB" id="A0A3B6FKM6"/>
<dbReference type="GO" id="GO:0005829">
    <property type="term" value="C:cytosol"/>
    <property type="evidence" value="ECO:0000318"/>
    <property type="project" value="GO_Central"/>
</dbReference>
<dbReference type="GO" id="GO:1902626">
    <property type="term" value="P:assembly of large subunit precursor of preribosome"/>
    <property type="evidence" value="ECO:0000318"/>
    <property type="project" value="GO_Central"/>
</dbReference>
<name>A0A3B6FKM6_WHEAT</name>
<dbReference type="SMR" id="A0A3B6FKM6"/>
<dbReference type="GO" id="GO:0003743">
    <property type="term" value="F:translation initiation factor activity"/>
    <property type="evidence" value="ECO:0007669"/>
    <property type="project" value="UniProtKB-UniRule"/>
</dbReference>
<sequence length="255" mass="27859">MASRLEFENSCKVGVFARLTNAYCLVLAGGAGNFTSVFEAELAYTVPVVKASIGGMRILGTLCVGNKNGLLLPHTTNDQELQHLKNSLPDEVVVQCRRAALRPRQVHCLQRPRGSHKPRSHQGNRGDHLGRSWGGSVQADHRREHPGWQLLRLLQQSGTCSPHTSVEDLDELSTLLQVPLVVGTVNRGSEGIAADMVVNDWAAFCGSDTMATELSVVESVFRLRDARPGALGADVRKSLVESYSLRFKIDDSTLY</sequence>
<dbReference type="HAMAP" id="MF_00032">
    <property type="entry name" value="eIF_6"/>
    <property type="match status" value="1"/>
</dbReference>
<dbReference type="PaxDb" id="4565-Traes_3B_59B827C5C.2"/>
<dbReference type="OrthoDB" id="4155914at2759"/>
<dbReference type="Pfam" id="PF01912">
    <property type="entry name" value="eIF-6"/>
    <property type="match status" value="2"/>
</dbReference>
<keyword evidence="3" id="KW-0963">Cytoplasm</keyword>
<dbReference type="EnsemblPlants" id="TraesCS3B02G220700.2">
    <property type="protein sequence ID" value="TraesCS3B02G220700.2"/>
    <property type="gene ID" value="TraesCS3B02G220700"/>
</dbReference>
<evidence type="ECO:0000256" key="3">
    <source>
        <dbReference type="HAMAP-Rule" id="MF_03132"/>
    </source>
</evidence>
<dbReference type="GO" id="GO:0000460">
    <property type="term" value="P:maturation of 5.8S rRNA"/>
    <property type="evidence" value="ECO:0000318"/>
    <property type="project" value="GO_Central"/>
</dbReference>
<reference evidence="5" key="1">
    <citation type="submission" date="2018-08" db="EMBL/GenBank/DDBJ databases">
        <authorList>
            <person name="Rossello M."/>
        </authorList>
    </citation>
    <scope>NUCLEOTIDE SEQUENCE [LARGE SCALE GENOMIC DNA]</scope>
    <source>
        <strain evidence="5">cv. Chinese Spring</strain>
    </source>
</reference>
<dbReference type="SUPFAM" id="SSF55909">
    <property type="entry name" value="Pentein"/>
    <property type="match status" value="2"/>
</dbReference>
<gene>
    <name evidence="3" type="primary">EIF6</name>
</gene>
<evidence type="ECO:0000256" key="1">
    <source>
        <dbReference type="ARBA" id="ARBA00022540"/>
    </source>
</evidence>
<dbReference type="Gramene" id="TraesCS3B02G220700.2">
    <property type="protein sequence ID" value="TraesCS3B02G220700.2"/>
    <property type="gene ID" value="TraesCS3B02G220700"/>
</dbReference>
<feature type="compositionally biased region" description="Basic residues" evidence="4">
    <location>
        <begin position="113"/>
        <end position="122"/>
    </location>
</feature>
<accession>A0A3B6FKM6</accession>
<dbReference type="Gene3D" id="3.75.10.10">
    <property type="entry name" value="L-arginine/glycine Amidinotransferase, Chain A"/>
    <property type="match status" value="1"/>
</dbReference>
<proteinExistence type="inferred from homology"/>
<evidence type="ECO:0000313" key="6">
    <source>
        <dbReference type="Proteomes" id="UP000019116"/>
    </source>
</evidence>
<comment type="subunit">
    <text evidence="3">Monomer. Associates with the 60S ribosomal subunit.</text>
</comment>
<keyword evidence="3" id="KW-0690">Ribosome biogenesis</keyword>
<dbReference type="GO" id="GO:0042256">
    <property type="term" value="P:cytosolic ribosome assembly"/>
    <property type="evidence" value="ECO:0007669"/>
    <property type="project" value="UniProtKB-UniRule"/>
</dbReference>
<dbReference type="GO" id="GO:0043023">
    <property type="term" value="F:ribosomal large subunit binding"/>
    <property type="evidence" value="ECO:0000318"/>
    <property type="project" value="GO_Central"/>
</dbReference>
<dbReference type="PANTHER" id="PTHR10784">
    <property type="entry name" value="TRANSLATION INITIATION FACTOR 6"/>
    <property type="match status" value="1"/>
</dbReference>
<dbReference type="GO" id="GO:0000054">
    <property type="term" value="P:ribosomal subunit export from nucleus"/>
    <property type="evidence" value="ECO:0000318"/>
    <property type="project" value="GO_Central"/>
</dbReference>
<keyword evidence="3" id="KW-0539">Nucleus</keyword>
<comment type="subcellular location">
    <subcellularLocation>
        <location evidence="3">Cytoplasm</location>
    </subcellularLocation>
    <subcellularLocation>
        <location evidence="3">Nucleus</location>
        <location evidence="3">Nucleolus</location>
    </subcellularLocation>
    <text evidence="3">Shuttles between cytoplasm and nucleus/nucleolus.</text>
</comment>
<dbReference type="GO" id="GO:0005634">
    <property type="term" value="C:nucleus"/>
    <property type="evidence" value="ECO:0000318"/>
    <property type="project" value="GO_Central"/>
</dbReference>
<dbReference type="Gramene" id="TraesCS3B03G0535200.2">
    <property type="protein sequence ID" value="TraesCS3B03G0535200.2.CDS"/>
    <property type="gene ID" value="TraesCS3B03G0535200"/>
</dbReference>
<keyword evidence="1 3" id="KW-0396">Initiation factor</keyword>
<evidence type="ECO:0000256" key="2">
    <source>
        <dbReference type="ARBA" id="ARBA00022917"/>
    </source>
</evidence>
<dbReference type="Proteomes" id="UP000019116">
    <property type="component" value="Chromosome 3B"/>
</dbReference>